<dbReference type="InterPro" id="IPR000477">
    <property type="entry name" value="RT_dom"/>
</dbReference>
<feature type="domain" description="Reverse transcriptase" evidence="1">
    <location>
        <begin position="127"/>
        <end position="250"/>
    </location>
</feature>
<name>A0AAW1D8V2_9HEMI</name>
<evidence type="ECO:0000313" key="3">
    <source>
        <dbReference type="Proteomes" id="UP001461498"/>
    </source>
</evidence>
<dbReference type="EMBL" id="JAPXFL010000004">
    <property type="protein sequence ID" value="KAK9507146.1"/>
    <property type="molecule type" value="Genomic_DNA"/>
</dbReference>
<dbReference type="Pfam" id="PF00078">
    <property type="entry name" value="RVT_1"/>
    <property type="match status" value="1"/>
</dbReference>
<gene>
    <name evidence="2" type="ORF">O3M35_007061</name>
</gene>
<proteinExistence type="predicted"/>
<comment type="caution">
    <text evidence="2">The sequence shown here is derived from an EMBL/GenBank/DDBJ whole genome shotgun (WGS) entry which is preliminary data.</text>
</comment>
<evidence type="ECO:0000313" key="2">
    <source>
        <dbReference type="EMBL" id="KAK9507146.1"/>
    </source>
</evidence>
<dbReference type="Proteomes" id="UP001461498">
    <property type="component" value="Unassembled WGS sequence"/>
</dbReference>
<organism evidence="2 3">
    <name type="scientific">Rhynocoris fuscipes</name>
    <dbReference type="NCBI Taxonomy" id="488301"/>
    <lineage>
        <taxon>Eukaryota</taxon>
        <taxon>Metazoa</taxon>
        <taxon>Ecdysozoa</taxon>
        <taxon>Arthropoda</taxon>
        <taxon>Hexapoda</taxon>
        <taxon>Insecta</taxon>
        <taxon>Pterygota</taxon>
        <taxon>Neoptera</taxon>
        <taxon>Paraneoptera</taxon>
        <taxon>Hemiptera</taxon>
        <taxon>Heteroptera</taxon>
        <taxon>Panheteroptera</taxon>
        <taxon>Cimicomorpha</taxon>
        <taxon>Reduviidae</taxon>
        <taxon>Harpactorinae</taxon>
        <taxon>Harpactorini</taxon>
        <taxon>Rhynocoris</taxon>
    </lineage>
</organism>
<reference evidence="2 3" key="1">
    <citation type="submission" date="2022-12" db="EMBL/GenBank/DDBJ databases">
        <title>Chromosome-level genome assembly of true bugs.</title>
        <authorList>
            <person name="Ma L."/>
            <person name="Li H."/>
        </authorList>
    </citation>
    <scope>NUCLEOTIDE SEQUENCE [LARGE SCALE GENOMIC DNA]</scope>
    <source>
        <strain evidence="2">Lab_2022b</strain>
    </source>
</reference>
<evidence type="ECO:0000259" key="1">
    <source>
        <dbReference type="Pfam" id="PF00078"/>
    </source>
</evidence>
<dbReference type="AlphaFoldDB" id="A0AAW1D8V2"/>
<protein>
    <recommendedName>
        <fullName evidence="1">Reverse transcriptase domain-containing protein</fullName>
    </recommendedName>
</protein>
<dbReference type="PANTHER" id="PTHR47027">
    <property type="entry name" value="REVERSE TRANSCRIPTASE DOMAIN-CONTAINING PROTEIN"/>
    <property type="match status" value="1"/>
</dbReference>
<accession>A0AAW1D8V2</accession>
<dbReference type="PANTHER" id="PTHR47027:SF29">
    <property type="entry name" value="C2H2-TYPE DOMAIN-CONTAINING PROTEIN"/>
    <property type="match status" value="1"/>
</dbReference>
<keyword evidence="3" id="KW-1185">Reference proteome</keyword>
<sequence>MKIKEWTYKKDIKEIEEVIQKGCSLKKCLRAQSIGQKTIIAMKDDQGTIRREEKEILNVICTFYKNLYSMPINMEEEEIELPEMEEKPNPILKSEVECTLKKLKNGKTGGLDNIVNEQLKRATMKIKVGNMSRSIELNRGLRQGDVPSAKFFGCVLEEAFRKCEWESYGININGERLNKMKFADDVVLIGKSMSEIECMLNELTEEAKKLGLNINPGKTKLLKINNYESIKIKVKNEEIEEVEEFVYLGQLVAKEDPMGREIKRRIRLSWAAYNRHRKLFRSGVKMETKAKLWNSVVKPVLIYGSETWCLTNQSIDKLRKTVRRMERSMLKVGRRERKTNRWVRQQTGLEDVAKVIMEKKWRWAGHIVRSEDNRWAKKIIEWYPRDMSRRRGRPKLSWDMEMRRCCGGSTWQRVAHDRMEWSRMGEVYRAAWLPPE</sequence>